<name>A0A9W8A192_9FUNG</name>
<dbReference type="GO" id="GO:0008270">
    <property type="term" value="F:zinc ion binding"/>
    <property type="evidence" value="ECO:0007669"/>
    <property type="project" value="UniProtKB-KW"/>
</dbReference>
<accession>A0A9W8A192</accession>
<organism evidence="9 10">
    <name type="scientific">Mycoemilia scoparia</name>
    <dbReference type="NCBI Taxonomy" id="417184"/>
    <lineage>
        <taxon>Eukaryota</taxon>
        <taxon>Fungi</taxon>
        <taxon>Fungi incertae sedis</taxon>
        <taxon>Zoopagomycota</taxon>
        <taxon>Kickxellomycotina</taxon>
        <taxon>Kickxellomycetes</taxon>
        <taxon>Kickxellales</taxon>
        <taxon>Kickxellaceae</taxon>
        <taxon>Mycoemilia</taxon>
    </lineage>
</organism>
<evidence type="ECO:0000313" key="9">
    <source>
        <dbReference type="EMBL" id="KAJ1920840.1"/>
    </source>
</evidence>
<evidence type="ECO:0000256" key="5">
    <source>
        <dbReference type="PROSITE-ProRule" id="PRU00723"/>
    </source>
</evidence>
<feature type="compositionally biased region" description="Basic and acidic residues" evidence="6">
    <location>
        <begin position="29"/>
        <end position="42"/>
    </location>
</feature>
<protein>
    <recommendedName>
        <fullName evidence="11">CHY-type domain-containing protein</fullName>
    </recommendedName>
</protein>
<evidence type="ECO:0000256" key="6">
    <source>
        <dbReference type="SAM" id="MobiDB-lite"/>
    </source>
</evidence>
<feature type="domain" description="CHY-type" evidence="8">
    <location>
        <begin position="717"/>
        <end position="789"/>
    </location>
</feature>
<feature type="region of interest" description="Disordered" evidence="6">
    <location>
        <begin position="491"/>
        <end position="525"/>
    </location>
</feature>
<keyword evidence="2 4" id="KW-0863">Zinc-finger</keyword>
<dbReference type="SUPFAM" id="SSF161219">
    <property type="entry name" value="CHY zinc finger-like"/>
    <property type="match status" value="1"/>
</dbReference>
<proteinExistence type="predicted"/>
<feature type="compositionally biased region" description="Basic and acidic residues" evidence="6">
    <location>
        <begin position="808"/>
        <end position="817"/>
    </location>
</feature>
<dbReference type="AlphaFoldDB" id="A0A9W8A192"/>
<evidence type="ECO:0000259" key="8">
    <source>
        <dbReference type="PROSITE" id="PS51266"/>
    </source>
</evidence>
<feature type="compositionally biased region" description="Basic and acidic residues" evidence="6">
    <location>
        <begin position="277"/>
        <end position="286"/>
    </location>
</feature>
<dbReference type="InterPro" id="IPR037274">
    <property type="entry name" value="Znf_CHY_sf"/>
</dbReference>
<feature type="region of interest" description="Disordered" evidence="6">
    <location>
        <begin position="797"/>
        <end position="837"/>
    </location>
</feature>
<dbReference type="Pfam" id="PF05495">
    <property type="entry name" value="zf-CHY"/>
    <property type="match status" value="1"/>
</dbReference>
<sequence length="837" mass="94161">MTGLESNIADSKISKENAMTTEIQNSAENKNDETPKSKDNQKRKPKTVCKYIKSGEKCPFGPRCRFYHPKIRNGGDTIRENPSKASSEKGNDDKPDAKPRKGNNRSGRGRGKKQNAKPKARDQDQKAGPSVALKTQAKDLTRNPRFTAKSISADKGEQAFAVEMRPSDPDFPFDIRVLYFALVVPCDYPPNSESGQLVEIHIANKAIPTGVKHNIEKAFARYVRKCTKDHVENGIEPPTLCEYIQWLDNNLEDLMREKPAATIKFVSFSSKPTSKKGANDSEKTADDNQIDGKPNDQSHDADMDRDDEQQSTNLGYKTQQRPSQNRPPVQKPQPKYLANESEAITPGLRIEKEIGQLERRYRTSFEFIQNNKDGKYVVKFSVIPTDPDFDIDVGFIPVRLEASVPEDVEHKDTEFPKICISITIDPGLVVGRKGEPSKWLPEKQIRTRINYVESEFMKHVNLYPDHTMLKHFNWLDRQLVEFLCKPQEIRTTRNNEPPSALAEHSTEEREEPSDSGDQTKADIRPVRRGTEIRFGSLTLEGISLVTCHSLNLTVRCARCKNTTDVRDIKPTLQGKKDQQRWLPCSTCSSLVGIRFRPDYLFSQSPTLGYIDCSNCIPFDLLTSKYFLTCENCPLEDTEQQKDQMNIALTPGSLSMANCHNCHHRVKLRIADVQFNKLAAGDKLGDATAIQAQLSKQPSKAKARRQDLAQLGVIPGQPLPDKGTCKHYGKSYRWLRFPCCGKVYPCDICHDDNEKDHSCEMAKSMLCGHCAKEQSVQKAEQLGGCIACGSKFNRKSGGSGAFWEGGQGVRDRQKMSRKDPKKYKGLAKTTSSHKQKSA</sequence>
<keyword evidence="10" id="KW-1185">Reference proteome</keyword>
<feature type="compositionally biased region" description="Basic and acidic residues" evidence="6">
    <location>
        <begin position="293"/>
        <end position="302"/>
    </location>
</feature>
<dbReference type="InterPro" id="IPR008913">
    <property type="entry name" value="Znf_CHY"/>
</dbReference>
<dbReference type="Proteomes" id="UP001150538">
    <property type="component" value="Unassembled WGS sequence"/>
</dbReference>
<evidence type="ECO:0000256" key="1">
    <source>
        <dbReference type="ARBA" id="ARBA00022723"/>
    </source>
</evidence>
<comment type="caution">
    <text evidence="9">The sequence shown here is derived from an EMBL/GenBank/DDBJ whole genome shotgun (WGS) entry which is preliminary data.</text>
</comment>
<feature type="compositionally biased region" description="Polar residues" evidence="6">
    <location>
        <begin position="310"/>
        <end position="327"/>
    </location>
</feature>
<feature type="compositionally biased region" description="Basic residues" evidence="6">
    <location>
        <begin position="100"/>
        <end position="118"/>
    </location>
</feature>
<feature type="compositionally biased region" description="Basic and acidic residues" evidence="6">
    <location>
        <begin position="77"/>
        <end position="99"/>
    </location>
</feature>
<feature type="region of interest" description="Disordered" evidence="6">
    <location>
        <begin position="1"/>
        <end position="151"/>
    </location>
</feature>
<feature type="compositionally biased region" description="Polar residues" evidence="6">
    <location>
        <begin position="17"/>
        <end position="28"/>
    </location>
</feature>
<evidence type="ECO:0000256" key="4">
    <source>
        <dbReference type="PROSITE-ProRule" id="PRU00601"/>
    </source>
</evidence>
<dbReference type="EMBL" id="JANBPU010000009">
    <property type="protein sequence ID" value="KAJ1920840.1"/>
    <property type="molecule type" value="Genomic_DNA"/>
</dbReference>
<evidence type="ECO:0000256" key="2">
    <source>
        <dbReference type="ARBA" id="ARBA00022771"/>
    </source>
</evidence>
<feature type="domain" description="C3H1-type" evidence="7">
    <location>
        <begin position="43"/>
        <end position="71"/>
    </location>
</feature>
<dbReference type="InterPro" id="IPR000571">
    <property type="entry name" value="Znf_CCCH"/>
</dbReference>
<feature type="region of interest" description="Disordered" evidence="6">
    <location>
        <begin position="270"/>
        <end position="343"/>
    </location>
</feature>
<keyword evidence="1 5" id="KW-0479">Metal-binding</keyword>
<dbReference type="OrthoDB" id="10253329at2759"/>
<feature type="zinc finger region" description="C3H1-type" evidence="5">
    <location>
        <begin position="43"/>
        <end position="71"/>
    </location>
</feature>
<evidence type="ECO:0000313" key="10">
    <source>
        <dbReference type="Proteomes" id="UP001150538"/>
    </source>
</evidence>
<dbReference type="InterPro" id="IPR036280">
    <property type="entry name" value="Multihaem_cyt_sf"/>
</dbReference>
<evidence type="ECO:0008006" key="11">
    <source>
        <dbReference type="Google" id="ProtNLM"/>
    </source>
</evidence>
<feature type="compositionally biased region" description="Gly residues" evidence="6">
    <location>
        <begin position="797"/>
        <end position="807"/>
    </location>
</feature>
<dbReference type="SMART" id="SM00356">
    <property type="entry name" value="ZnF_C3H1"/>
    <property type="match status" value="1"/>
</dbReference>
<dbReference type="SUPFAM" id="SSF48695">
    <property type="entry name" value="Multiheme cytochromes"/>
    <property type="match status" value="1"/>
</dbReference>
<dbReference type="PROSITE" id="PS50103">
    <property type="entry name" value="ZF_C3H1"/>
    <property type="match status" value="1"/>
</dbReference>
<reference evidence="9" key="1">
    <citation type="submission" date="2022-07" db="EMBL/GenBank/DDBJ databases">
        <title>Phylogenomic reconstructions and comparative analyses of Kickxellomycotina fungi.</title>
        <authorList>
            <person name="Reynolds N.K."/>
            <person name="Stajich J.E."/>
            <person name="Barry K."/>
            <person name="Grigoriev I.V."/>
            <person name="Crous P."/>
            <person name="Smith M.E."/>
        </authorList>
    </citation>
    <scope>NUCLEOTIDE SEQUENCE</scope>
    <source>
        <strain evidence="9">NBRC 100468</strain>
    </source>
</reference>
<evidence type="ECO:0000256" key="3">
    <source>
        <dbReference type="ARBA" id="ARBA00022833"/>
    </source>
</evidence>
<feature type="compositionally biased region" description="Basic residues" evidence="6">
    <location>
        <begin position="818"/>
        <end position="837"/>
    </location>
</feature>
<dbReference type="PROSITE" id="PS51266">
    <property type="entry name" value="ZF_CHY"/>
    <property type="match status" value="1"/>
</dbReference>
<keyword evidence="3 5" id="KW-0862">Zinc</keyword>
<gene>
    <name evidence="9" type="ORF">H4219_001077</name>
</gene>
<evidence type="ECO:0000259" key="7">
    <source>
        <dbReference type="PROSITE" id="PS50103"/>
    </source>
</evidence>